<dbReference type="RefSeq" id="WP_047816458.1">
    <property type="nucleotide sequence ID" value="NZ_LECT01000044.1"/>
</dbReference>
<comment type="caution">
    <text evidence="2">The sequence shown here is derived from an EMBL/GenBank/DDBJ whole genome shotgun (WGS) entry which is preliminary data.</text>
</comment>
<comment type="similarity">
    <text evidence="1">Belongs to the CutA family.</text>
</comment>
<gene>
    <name evidence="2" type="ORF">RISK_005444</name>
</gene>
<evidence type="ECO:0000313" key="2">
    <source>
        <dbReference type="EMBL" id="KLU02378.1"/>
    </source>
</evidence>
<dbReference type="Gene3D" id="3.30.70.120">
    <property type="match status" value="1"/>
</dbReference>
<evidence type="ECO:0000313" key="3">
    <source>
        <dbReference type="Proteomes" id="UP000036367"/>
    </source>
</evidence>
<dbReference type="SUPFAM" id="SSF54913">
    <property type="entry name" value="GlnB-like"/>
    <property type="match status" value="1"/>
</dbReference>
<dbReference type="AlphaFoldDB" id="A0A0J1B736"/>
<dbReference type="InterPro" id="IPR015867">
    <property type="entry name" value="N-reg_PII/ATP_PRibTrfase_C"/>
</dbReference>
<dbReference type="STRING" id="595434.RISK_005444"/>
<dbReference type="Pfam" id="PF03091">
    <property type="entry name" value="CutA1"/>
    <property type="match status" value="1"/>
</dbReference>
<name>A0A0J1B736_RHOIS</name>
<protein>
    <submittedName>
        <fullName evidence="2">Periplasmic divalent cation tolerance protein CutA</fullName>
    </submittedName>
</protein>
<dbReference type="PANTHER" id="PTHR23419">
    <property type="entry name" value="DIVALENT CATION TOLERANCE CUTA-RELATED"/>
    <property type="match status" value="1"/>
</dbReference>
<organism evidence="2 3">
    <name type="scientific">Rhodopirellula islandica</name>
    <dbReference type="NCBI Taxonomy" id="595434"/>
    <lineage>
        <taxon>Bacteria</taxon>
        <taxon>Pseudomonadati</taxon>
        <taxon>Planctomycetota</taxon>
        <taxon>Planctomycetia</taxon>
        <taxon>Pirellulales</taxon>
        <taxon>Pirellulaceae</taxon>
        <taxon>Rhodopirellula</taxon>
    </lineage>
</organism>
<accession>A0A0J1B736</accession>
<sequence>MSTKKESENDLKKFVSKTPEDPRLTVLWSTVQSMEQAEAIAKGLLQERLAACVQIDSPIISHYVWEGRSCSEKEFRVVIKTAHQRTAQVIEWLVQNHPYDEPQIIALPVENASLGYARWVAESTSE</sequence>
<dbReference type="GO" id="GO:0005507">
    <property type="term" value="F:copper ion binding"/>
    <property type="evidence" value="ECO:0007669"/>
    <property type="project" value="TreeGrafter"/>
</dbReference>
<dbReference type="PANTHER" id="PTHR23419:SF8">
    <property type="entry name" value="FI09726P"/>
    <property type="match status" value="1"/>
</dbReference>
<dbReference type="Proteomes" id="UP000036367">
    <property type="component" value="Unassembled WGS sequence"/>
</dbReference>
<reference evidence="2" key="1">
    <citation type="submission" date="2015-05" db="EMBL/GenBank/DDBJ databases">
        <title>Permanent draft genome of Rhodopirellula islandicus K833.</title>
        <authorList>
            <person name="Kizina J."/>
            <person name="Richter M."/>
            <person name="Glockner F.O."/>
            <person name="Harder J."/>
        </authorList>
    </citation>
    <scope>NUCLEOTIDE SEQUENCE [LARGE SCALE GENOMIC DNA]</scope>
    <source>
        <strain evidence="2">K833</strain>
    </source>
</reference>
<dbReference type="OrthoDB" id="37622at2"/>
<keyword evidence="3" id="KW-1185">Reference proteome</keyword>
<dbReference type="InterPro" id="IPR011322">
    <property type="entry name" value="N-reg_PII-like_a/b"/>
</dbReference>
<dbReference type="InterPro" id="IPR004323">
    <property type="entry name" value="Ion_tolerance_CutA"/>
</dbReference>
<evidence type="ECO:0000256" key="1">
    <source>
        <dbReference type="ARBA" id="ARBA00010169"/>
    </source>
</evidence>
<proteinExistence type="inferred from homology"/>
<dbReference type="EMBL" id="LECT01000044">
    <property type="protein sequence ID" value="KLU02378.1"/>
    <property type="molecule type" value="Genomic_DNA"/>
</dbReference>
<dbReference type="GO" id="GO:0010038">
    <property type="term" value="P:response to metal ion"/>
    <property type="evidence" value="ECO:0007669"/>
    <property type="project" value="InterPro"/>
</dbReference>